<sequence length="397" mass="45360">MLDYVRRNPKTCHEVLQPWVYYVPGNPHGWKSLLYERQLSHWRGFLHWQRRVRGSTDKKKHEHFDVEKMIKVFLQRQKKRNQKPGFAGYLDSVREFQFKNGFNQYWPAFNEDVGQQDMLATWFEYAFFAHCFSERAEVSVRLLQPTYDEAWRTLEAAVALKPSETQEYVRSGASSRVQYAASRHLERALATAESDLDKLKKSPPQAEEEAAPSSSCSASLSKRQQRAVEAEEQVEEVWTAFDALRERERHFAAFHQAVDDYERRRTEHERLDKQLQWILGQVAQVEFERDQARSATRGPASESSAKRSSRHGIGSAASTVRPRTLGAKQSRLQPQEACVPSGAQSGDIESQNGTSSVEIPAQSDIEAVQAPLSLTGSKAGSWPRPKRPLAKIDRVSV</sequence>
<accession>A0ABR1RFW2</accession>
<organism evidence="2 3">
    <name type="scientific">Apiospora marii</name>
    <dbReference type="NCBI Taxonomy" id="335849"/>
    <lineage>
        <taxon>Eukaryota</taxon>
        <taxon>Fungi</taxon>
        <taxon>Dikarya</taxon>
        <taxon>Ascomycota</taxon>
        <taxon>Pezizomycotina</taxon>
        <taxon>Sordariomycetes</taxon>
        <taxon>Xylariomycetidae</taxon>
        <taxon>Amphisphaeriales</taxon>
        <taxon>Apiosporaceae</taxon>
        <taxon>Apiospora</taxon>
    </lineage>
</organism>
<evidence type="ECO:0000256" key="1">
    <source>
        <dbReference type="SAM" id="MobiDB-lite"/>
    </source>
</evidence>
<keyword evidence="3" id="KW-1185">Reference proteome</keyword>
<evidence type="ECO:0000313" key="3">
    <source>
        <dbReference type="Proteomes" id="UP001396898"/>
    </source>
</evidence>
<reference evidence="2 3" key="1">
    <citation type="submission" date="2023-01" db="EMBL/GenBank/DDBJ databases">
        <title>Analysis of 21 Apiospora genomes using comparative genomics revels a genus with tremendous synthesis potential of carbohydrate active enzymes and secondary metabolites.</title>
        <authorList>
            <person name="Sorensen T."/>
        </authorList>
    </citation>
    <scope>NUCLEOTIDE SEQUENCE [LARGE SCALE GENOMIC DNA]</scope>
    <source>
        <strain evidence="2 3">CBS 20057</strain>
    </source>
</reference>
<gene>
    <name evidence="2" type="ORF">PG991_011916</name>
</gene>
<dbReference type="EMBL" id="JAQQWI010000016">
    <property type="protein sequence ID" value="KAK8009365.1"/>
    <property type="molecule type" value="Genomic_DNA"/>
</dbReference>
<dbReference type="Proteomes" id="UP001396898">
    <property type="component" value="Unassembled WGS sequence"/>
</dbReference>
<comment type="caution">
    <text evidence="2">The sequence shown here is derived from an EMBL/GenBank/DDBJ whole genome shotgun (WGS) entry which is preliminary data.</text>
</comment>
<protein>
    <submittedName>
        <fullName evidence="2">Uncharacterized protein</fullName>
    </submittedName>
</protein>
<feature type="region of interest" description="Disordered" evidence="1">
    <location>
        <begin position="289"/>
        <end position="397"/>
    </location>
</feature>
<feature type="compositionally biased region" description="Low complexity" evidence="1">
    <location>
        <begin position="211"/>
        <end position="222"/>
    </location>
</feature>
<proteinExistence type="predicted"/>
<name>A0ABR1RFW2_9PEZI</name>
<evidence type="ECO:0000313" key="2">
    <source>
        <dbReference type="EMBL" id="KAK8009365.1"/>
    </source>
</evidence>
<feature type="region of interest" description="Disordered" evidence="1">
    <location>
        <begin position="193"/>
        <end position="224"/>
    </location>
</feature>
<feature type="compositionally biased region" description="Polar residues" evidence="1">
    <location>
        <begin position="342"/>
        <end position="357"/>
    </location>
</feature>